<proteinExistence type="predicted"/>
<reference evidence="1" key="1">
    <citation type="journal article" date="2019" name="PLoS Negl. Trop. Dis.">
        <title>Revisiting the worldwide diversity of Leptospira species in the environment.</title>
        <authorList>
            <person name="Vincent A.T."/>
            <person name="Schiettekatte O."/>
            <person name="Bourhy P."/>
            <person name="Veyrier F.J."/>
            <person name="Picardeau M."/>
        </authorList>
    </citation>
    <scope>NUCLEOTIDE SEQUENCE [LARGE SCALE GENOMIC DNA]</scope>
    <source>
        <strain evidence="1">201702476</strain>
    </source>
</reference>
<keyword evidence="2" id="KW-1185">Reference proteome</keyword>
<organism evidence="1 2">
    <name type="scientific">Leptospira ognonensis</name>
    <dbReference type="NCBI Taxonomy" id="2484945"/>
    <lineage>
        <taxon>Bacteria</taxon>
        <taxon>Pseudomonadati</taxon>
        <taxon>Spirochaetota</taxon>
        <taxon>Spirochaetia</taxon>
        <taxon>Leptospirales</taxon>
        <taxon>Leptospiraceae</taxon>
        <taxon>Leptospira</taxon>
    </lineage>
</organism>
<dbReference type="AlphaFoldDB" id="A0A4R9K509"/>
<comment type="caution">
    <text evidence="1">The sequence shown here is derived from an EMBL/GenBank/DDBJ whole genome shotgun (WGS) entry which is preliminary data.</text>
</comment>
<accession>A0A4R9K509</accession>
<dbReference type="RefSeq" id="WP_135622890.1">
    <property type="nucleotide sequence ID" value="NZ_RQGD01000020.1"/>
</dbReference>
<evidence type="ECO:0000313" key="2">
    <source>
        <dbReference type="Proteomes" id="UP000297693"/>
    </source>
</evidence>
<dbReference type="OrthoDB" id="313412at2"/>
<evidence type="ECO:0000313" key="1">
    <source>
        <dbReference type="EMBL" id="TGL61249.1"/>
    </source>
</evidence>
<name>A0A4R9K509_9LEPT</name>
<dbReference type="EMBL" id="RQGD01000020">
    <property type="protein sequence ID" value="TGL61249.1"/>
    <property type="molecule type" value="Genomic_DNA"/>
</dbReference>
<gene>
    <name evidence="1" type="ORF">EHQ58_05580</name>
</gene>
<sequence length="476" mass="54937">MPESVEIASQGAKESSQFIAWLDRQTAKKRSKIIAILITKGIRLNFTKNTKLAAKAKIVTNHHLAKKEGSPNSKTNADFFFVGGTYQVIDARYLPLEKRNHSSLFLGQVQTYGKWMVEKRDNKLTYGLEFNYKLIHAYSGHRYKPLPNFYFAKDLNFFSNFDRPDSHIPQPLNESYFMGFNLFPGAGSYKLGIYSAKTVSEEPGFYFVSPQKSLAMTFAPYSKIGSLYIHENFKNILSTDWHSNLQAEGIGRAENYLGFLYLRANSDSAKLKIDATAFRDNQLLSVPTSESVDKNGVKQDLGYSRVRYREYFAIEGLRSNEGLRYESGYAFHVPLWITEWGTIVLRYRDYTEDGFYLAHSIGRGIFYEYRNQKTIISLGSETRDNLKQAEGKVSLPFSGNYYFEISCLYRENGIPMRSWFENWSYATDFNINLVDRKEIWKLKLIGPEISLNVSISEKMDSPTYIYYANFQFNQSF</sequence>
<dbReference type="Proteomes" id="UP000297693">
    <property type="component" value="Unassembled WGS sequence"/>
</dbReference>
<protein>
    <submittedName>
        <fullName evidence="1">Uncharacterized protein</fullName>
    </submittedName>
</protein>